<name>A0A8I6R5Z6_CIMLE</name>
<dbReference type="Gene3D" id="3.40.50.1240">
    <property type="entry name" value="Phosphoglycerate mutase-like"/>
    <property type="match status" value="1"/>
</dbReference>
<dbReference type="PROSITE" id="PS00616">
    <property type="entry name" value="HIS_ACID_PHOSPHAT_1"/>
    <property type="match status" value="1"/>
</dbReference>
<dbReference type="EC" id="3.1.3.2" evidence="3"/>
<feature type="chain" id="PRO_5035298092" description="acid phosphatase" evidence="8">
    <location>
        <begin position="18"/>
        <end position="376"/>
    </location>
</feature>
<dbReference type="AlphaFoldDB" id="A0A8I6R5Z6"/>
<keyword evidence="6" id="KW-1015">Disulfide bond</keyword>
<keyword evidence="10" id="KW-1185">Reference proteome</keyword>
<dbReference type="Pfam" id="PF00328">
    <property type="entry name" value="His_Phos_2"/>
    <property type="match status" value="1"/>
</dbReference>
<keyword evidence="4 8" id="KW-0732">Signal</keyword>
<dbReference type="InterPro" id="IPR050645">
    <property type="entry name" value="Histidine_acid_phosphatase"/>
</dbReference>
<comment type="catalytic activity">
    <reaction evidence="1">
        <text>a phosphate monoester + H2O = an alcohol + phosphate</text>
        <dbReference type="Rhea" id="RHEA:15017"/>
        <dbReference type="ChEBI" id="CHEBI:15377"/>
        <dbReference type="ChEBI" id="CHEBI:30879"/>
        <dbReference type="ChEBI" id="CHEBI:43474"/>
        <dbReference type="ChEBI" id="CHEBI:67140"/>
        <dbReference type="EC" id="3.1.3.2"/>
    </reaction>
</comment>
<evidence type="ECO:0000256" key="5">
    <source>
        <dbReference type="ARBA" id="ARBA00022801"/>
    </source>
</evidence>
<evidence type="ECO:0000256" key="3">
    <source>
        <dbReference type="ARBA" id="ARBA00012646"/>
    </source>
</evidence>
<comment type="similarity">
    <text evidence="2">Belongs to the histidine acid phosphatase family.</text>
</comment>
<evidence type="ECO:0000256" key="2">
    <source>
        <dbReference type="ARBA" id="ARBA00005375"/>
    </source>
</evidence>
<evidence type="ECO:0000313" key="9">
    <source>
        <dbReference type="EnsemblMetazoa" id="XP_014239519.1"/>
    </source>
</evidence>
<dbReference type="InterPro" id="IPR033379">
    <property type="entry name" value="Acid_Pase_AS"/>
</dbReference>
<feature type="signal peptide" evidence="8">
    <location>
        <begin position="1"/>
        <end position="17"/>
    </location>
</feature>
<dbReference type="GeneID" id="106660957"/>
<dbReference type="PANTHER" id="PTHR11567">
    <property type="entry name" value="ACID PHOSPHATASE-RELATED"/>
    <property type="match status" value="1"/>
</dbReference>
<accession>A0A8I6R5Z6</accession>
<dbReference type="RefSeq" id="XP_014239519.1">
    <property type="nucleotide sequence ID" value="XM_014384033.2"/>
</dbReference>
<reference evidence="9" key="1">
    <citation type="submission" date="2022-01" db="UniProtKB">
        <authorList>
            <consortium name="EnsemblMetazoa"/>
        </authorList>
    </citation>
    <scope>IDENTIFICATION</scope>
</reference>
<evidence type="ECO:0000256" key="6">
    <source>
        <dbReference type="ARBA" id="ARBA00023157"/>
    </source>
</evidence>
<keyword evidence="5" id="KW-0378">Hydrolase</keyword>
<evidence type="ECO:0000256" key="8">
    <source>
        <dbReference type="SAM" id="SignalP"/>
    </source>
</evidence>
<protein>
    <recommendedName>
        <fullName evidence="3">acid phosphatase</fullName>
        <ecNumber evidence="3">3.1.3.2</ecNumber>
    </recommendedName>
</protein>
<dbReference type="CDD" id="cd07061">
    <property type="entry name" value="HP_HAP_like"/>
    <property type="match status" value="1"/>
</dbReference>
<dbReference type="OrthoDB" id="10257284at2759"/>
<dbReference type="EnsemblMetazoa" id="XM_014384033.2">
    <property type="protein sequence ID" value="XP_014239519.1"/>
    <property type="gene ID" value="LOC106660957"/>
</dbReference>
<dbReference type="SUPFAM" id="SSF53254">
    <property type="entry name" value="Phosphoglycerate mutase-like"/>
    <property type="match status" value="1"/>
</dbReference>
<dbReference type="PANTHER" id="PTHR11567:SF211">
    <property type="entry name" value="PROSTATIC ACID PHOSPHATASE"/>
    <property type="match status" value="1"/>
</dbReference>
<evidence type="ECO:0000256" key="7">
    <source>
        <dbReference type="ARBA" id="ARBA00023180"/>
    </source>
</evidence>
<dbReference type="InterPro" id="IPR029033">
    <property type="entry name" value="His_PPase_superfam"/>
</dbReference>
<sequence>MKIITCILILSVSFAKASDLEWKDLDKNLGPVVHVSLVYRHGERTPTWFGKDDAYKDIKYWPEGYGQLTKEGMLHHYKLGEWLRLSYAHLIPNPKLRTRSMCTQSSIYDRTIMSALSSLAGMFPPEESGKFTDLKWQPTPVYTESLKTDKLVAMEDIECRSYDKEFKNFLESEELKKLNKFVDLVENITESTGLSITTTDRLRVVYSTLLIYEMAGLELPAWSNGVYPELLKKASDFTFLLPTYTTKMKRLKSGPLLKTIIKTFDEKINNDESRMQKCTNITAYSTHANIVANFLNTLGVFNRLTPPFAAMVLVELRQLENNYYVDVLYKNQTDPYHDPHVLQVPGCDIKCPFDKFKQLLAPVTPDDWDKECNEDN</sequence>
<evidence type="ECO:0000313" key="10">
    <source>
        <dbReference type="Proteomes" id="UP000494040"/>
    </source>
</evidence>
<keyword evidence="7" id="KW-0325">Glycoprotein</keyword>
<dbReference type="Proteomes" id="UP000494040">
    <property type="component" value="Unassembled WGS sequence"/>
</dbReference>
<proteinExistence type="inferred from homology"/>
<dbReference type="InterPro" id="IPR000560">
    <property type="entry name" value="His_Pase_clade-2"/>
</dbReference>
<dbReference type="GO" id="GO:0003993">
    <property type="term" value="F:acid phosphatase activity"/>
    <property type="evidence" value="ECO:0007669"/>
    <property type="project" value="UniProtKB-EC"/>
</dbReference>
<dbReference type="OMA" id="PRDKKVW"/>
<evidence type="ECO:0000256" key="1">
    <source>
        <dbReference type="ARBA" id="ARBA00000032"/>
    </source>
</evidence>
<evidence type="ECO:0000256" key="4">
    <source>
        <dbReference type="ARBA" id="ARBA00022729"/>
    </source>
</evidence>
<dbReference type="KEGG" id="clec:106660957"/>
<organism evidence="9 10">
    <name type="scientific">Cimex lectularius</name>
    <name type="common">Bed bug</name>
    <name type="synonym">Acanthia lectularia</name>
    <dbReference type="NCBI Taxonomy" id="79782"/>
    <lineage>
        <taxon>Eukaryota</taxon>
        <taxon>Metazoa</taxon>
        <taxon>Ecdysozoa</taxon>
        <taxon>Arthropoda</taxon>
        <taxon>Hexapoda</taxon>
        <taxon>Insecta</taxon>
        <taxon>Pterygota</taxon>
        <taxon>Neoptera</taxon>
        <taxon>Paraneoptera</taxon>
        <taxon>Hemiptera</taxon>
        <taxon>Heteroptera</taxon>
        <taxon>Panheteroptera</taxon>
        <taxon>Cimicomorpha</taxon>
        <taxon>Cimicidae</taxon>
        <taxon>Cimex</taxon>
    </lineage>
</organism>